<evidence type="ECO:0000313" key="3">
    <source>
        <dbReference type="Proteomes" id="UP000715441"/>
    </source>
</evidence>
<feature type="transmembrane region" description="Helical" evidence="1">
    <location>
        <begin position="50"/>
        <end position="69"/>
    </location>
</feature>
<gene>
    <name evidence="2" type="ORF">HFP15_35085</name>
</gene>
<keyword evidence="1" id="KW-1133">Transmembrane helix</keyword>
<dbReference type="RefSeq" id="WP_168521598.1">
    <property type="nucleotide sequence ID" value="NZ_JAAXLS010000048.1"/>
</dbReference>
<evidence type="ECO:0000313" key="2">
    <source>
        <dbReference type="EMBL" id="NKQ58096.1"/>
    </source>
</evidence>
<protein>
    <submittedName>
        <fullName evidence="2">Helix-hairpin-helix domain-containing protein</fullName>
    </submittedName>
</protein>
<dbReference type="SUPFAM" id="SSF81585">
    <property type="entry name" value="PsbU/PolX domain-like"/>
    <property type="match status" value="1"/>
</dbReference>
<evidence type="ECO:0000256" key="1">
    <source>
        <dbReference type="SAM" id="Phobius"/>
    </source>
</evidence>
<comment type="caution">
    <text evidence="2">The sequence shown here is derived from an EMBL/GenBank/DDBJ whole genome shotgun (WGS) entry which is preliminary data.</text>
</comment>
<keyword evidence="1" id="KW-0812">Transmembrane</keyword>
<accession>A0ABX1JHQ1</accession>
<feature type="transmembrane region" description="Helical" evidence="1">
    <location>
        <begin position="81"/>
        <end position="102"/>
    </location>
</feature>
<keyword evidence="3" id="KW-1185">Reference proteome</keyword>
<name>A0ABX1JHQ1_9PSEU</name>
<feature type="transmembrane region" description="Helical" evidence="1">
    <location>
        <begin position="18"/>
        <end position="38"/>
    </location>
</feature>
<dbReference type="Proteomes" id="UP000715441">
    <property type="component" value="Unassembled WGS sequence"/>
</dbReference>
<dbReference type="EMBL" id="JAAXLS010000048">
    <property type="protein sequence ID" value="NKQ58096.1"/>
    <property type="molecule type" value="Genomic_DNA"/>
</dbReference>
<reference evidence="2 3" key="1">
    <citation type="submission" date="2020-04" db="EMBL/GenBank/DDBJ databases">
        <title>Novel species.</title>
        <authorList>
            <person name="Teo W.F.A."/>
            <person name="Lipun K."/>
            <person name="Srisuk N."/>
            <person name="Duangmal K."/>
        </authorList>
    </citation>
    <scope>NUCLEOTIDE SEQUENCE [LARGE SCALE GENOMIC DNA]</scope>
    <source>
        <strain evidence="2 3">K13G38</strain>
    </source>
</reference>
<dbReference type="Pfam" id="PF12836">
    <property type="entry name" value="HHH_3"/>
    <property type="match status" value="1"/>
</dbReference>
<keyword evidence="1" id="KW-0472">Membrane</keyword>
<sequence>MDEHGPPVAAPASLGSRWWYYVVTIGTAGLFAWVPFLHAATRLKTAYARWLAGIFGALDVVIYVLLGMTPTDGQGNASGGTISFLGGLLALGTVIGGCTLLASLRRPAEPPQLDPAVRTALAARARRAEARKLAANDPLLARELRIGRPDLTRDYDDGGLVDLNNAPASAIAEVCGVPGEVADAIVAARAGSAFSNIDELFVLAEVPVEQWDRIRDRAVLIG</sequence>
<organism evidence="2 3">
    <name type="scientific">Amycolatopsis acididurans</name>
    <dbReference type="NCBI Taxonomy" id="2724524"/>
    <lineage>
        <taxon>Bacteria</taxon>
        <taxon>Bacillati</taxon>
        <taxon>Actinomycetota</taxon>
        <taxon>Actinomycetes</taxon>
        <taxon>Pseudonocardiales</taxon>
        <taxon>Pseudonocardiaceae</taxon>
        <taxon>Amycolatopsis</taxon>
    </lineage>
</organism>
<proteinExistence type="predicted"/>